<accession>A0ABU8HBK8</accession>
<comment type="caution">
    <text evidence="1">The sequence shown here is derived from an EMBL/GenBank/DDBJ whole genome shotgun (WGS) entry which is preliminary data.</text>
</comment>
<sequence length="93" mass="10477">MTIKRMKMIPCHCEGTLPYCDTCGGSGRLNAKHNQAIAEEIDHIEQLVALQPAPNVKANDKHLIYSIVKQFLGNMNITVKMENKTYKITFTTI</sequence>
<name>A0ABU8HBK8_9BACI</name>
<dbReference type="RefSeq" id="WP_336586085.1">
    <property type="nucleotide sequence ID" value="NZ_JBBAXC010000004.1"/>
</dbReference>
<dbReference type="Proteomes" id="UP001312865">
    <property type="component" value="Unassembled WGS sequence"/>
</dbReference>
<protein>
    <submittedName>
        <fullName evidence="1">Uncharacterized protein</fullName>
    </submittedName>
</protein>
<dbReference type="EMBL" id="JBBAXC010000004">
    <property type="protein sequence ID" value="MEI5906650.1"/>
    <property type="molecule type" value="Genomic_DNA"/>
</dbReference>
<proteinExistence type="predicted"/>
<organism evidence="1 2">
    <name type="scientific">Bacillus spongiae</name>
    <dbReference type="NCBI Taxonomy" id="2683610"/>
    <lineage>
        <taxon>Bacteria</taxon>
        <taxon>Bacillati</taxon>
        <taxon>Bacillota</taxon>
        <taxon>Bacilli</taxon>
        <taxon>Bacillales</taxon>
        <taxon>Bacillaceae</taxon>
        <taxon>Bacillus</taxon>
    </lineage>
</organism>
<gene>
    <name evidence="1" type="ORF">WAK64_06215</name>
</gene>
<evidence type="ECO:0000313" key="1">
    <source>
        <dbReference type="EMBL" id="MEI5906650.1"/>
    </source>
</evidence>
<reference evidence="1 2" key="1">
    <citation type="journal article" date="2018" name="J. Microbiol.">
        <title>Bacillus spongiae sp. nov., isolated from sponge of Jeju Island.</title>
        <authorList>
            <person name="Lee G.E."/>
            <person name="Im W.T."/>
            <person name="Park J.S."/>
        </authorList>
    </citation>
    <scope>NUCLEOTIDE SEQUENCE [LARGE SCALE GENOMIC DNA]</scope>
    <source>
        <strain evidence="1 2">135PIL107-10</strain>
    </source>
</reference>
<evidence type="ECO:0000313" key="2">
    <source>
        <dbReference type="Proteomes" id="UP001312865"/>
    </source>
</evidence>
<keyword evidence="2" id="KW-1185">Reference proteome</keyword>